<evidence type="ECO:0000313" key="4">
    <source>
        <dbReference type="Proteomes" id="UP000297946"/>
    </source>
</evidence>
<keyword evidence="3" id="KW-1185">Reference proteome</keyword>
<dbReference type="Proteomes" id="UP000297946">
    <property type="component" value="Unassembled WGS sequence"/>
</dbReference>
<dbReference type="EMBL" id="RQGC01000004">
    <property type="protein sequence ID" value="TGL42240.1"/>
    <property type="molecule type" value="Genomic_DNA"/>
</dbReference>
<protein>
    <submittedName>
        <fullName evidence="1">Uncharacterized protein</fullName>
    </submittedName>
</protein>
<dbReference type="Proteomes" id="UP000297273">
    <property type="component" value="Unassembled WGS sequence"/>
</dbReference>
<reference evidence="1 4" key="2">
    <citation type="journal article" date="2019" name="PLoS Negl. Trop. Dis.">
        <title>Revisiting the worldwide diversity of Leptospira species in the environment.</title>
        <authorList>
            <person name="Vincent A.T."/>
            <person name="Schiettekatte O."/>
            <person name="Bourhy P."/>
            <person name="Veyrier F.J."/>
            <person name="Picardeau M."/>
        </authorList>
    </citation>
    <scope>NUCLEOTIDE SEQUENCE [LARGE SCALE GENOMIC DNA]</scope>
    <source>
        <strain evidence="2">201702690</strain>
        <strain evidence="1 4">SSW18</strain>
    </source>
</reference>
<name>A0A5F1ZUV2_9LEPT</name>
<reference evidence="2" key="1">
    <citation type="submission" date="2018-10" db="EMBL/GenBank/DDBJ databases">
        <authorList>
            <person name="Vincent A.T."/>
            <person name="Schiettekatte O."/>
            <person name="Bourhy P."/>
            <person name="Veyrier F.J."/>
            <person name="Picardeau M."/>
        </authorList>
    </citation>
    <scope>NUCLEOTIDE SEQUENCE</scope>
    <source>
        <strain evidence="2">201702690</strain>
    </source>
</reference>
<evidence type="ECO:0000313" key="2">
    <source>
        <dbReference type="EMBL" id="TGL42240.1"/>
    </source>
</evidence>
<dbReference type="EMBL" id="RQER01000006">
    <property type="protein sequence ID" value="TGK01308.1"/>
    <property type="molecule type" value="Genomic_DNA"/>
</dbReference>
<evidence type="ECO:0000313" key="3">
    <source>
        <dbReference type="Proteomes" id="UP000297273"/>
    </source>
</evidence>
<gene>
    <name evidence="1" type="ORF">EHO57_10255</name>
    <name evidence="2" type="ORF">EHQ53_08615</name>
</gene>
<organism evidence="1 4">
    <name type="scientific">Leptospira langatensis</name>
    <dbReference type="NCBI Taxonomy" id="2484983"/>
    <lineage>
        <taxon>Bacteria</taxon>
        <taxon>Pseudomonadati</taxon>
        <taxon>Spirochaetota</taxon>
        <taxon>Spirochaetia</taxon>
        <taxon>Leptospirales</taxon>
        <taxon>Leptospiraceae</taxon>
        <taxon>Leptospira</taxon>
    </lineage>
</organism>
<comment type="caution">
    <text evidence="1">The sequence shown here is derived from an EMBL/GenBank/DDBJ whole genome shotgun (WGS) entry which is preliminary data.</text>
</comment>
<sequence length="87" mass="9429">MSYQEGIWRATIKFATPALILSLANCDFELPGGNGTPPWVDAIPFIDNTAGAGIPVTGYIFLRQDHRGSIMMATDQNNPDSSFQISP</sequence>
<accession>A0A5F1ZUV2</accession>
<dbReference type="AlphaFoldDB" id="A0A5F1ZUV2"/>
<evidence type="ECO:0000313" key="1">
    <source>
        <dbReference type="EMBL" id="TGK01308.1"/>
    </source>
</evidence>
<proteinExistence type="predicted"/>